<evidence type="ECO:0000313" key="2">
    <source>
        <dbReference type="Proteomes" id="UP000000872"/>
    </source>
</evidence>
<protein>
    <submittedName>
        <fullName evidence="1">AMV191</fullName>
    </submittedName>
</protein>
<dbReference type="GeneID" id="1494781"/>
<reference evidence="1 2" key="1">
    <citation type="journal article" date="2000" name="Virology">
        <title>Complete genomic sequence of the Amsacta moorei entomopoxvirus: analysis and comparison with other poxviruses.</title>
        <authorList>
            <person name="Bawden A.L."/>
            <person name="Glassberg K.J."/>
            <person name="Diggans J."/>
            <person name="Shaw R."/>
            <person name="Farmerie W."/>
            <person name="Moyer R.W."/>
        </authorList>
    </citation>
    <scope>NUCLEOTIDE SEQUENCE [LARGE SCALE GENOMIC DNA]</scope>
</reference>
<keyword evidence="2" id="KW-1185">Reference proteome</keyword>
<dbReference type="KEGG" id="vg:1494781"/>
<organism evidence="1 2">
    <name type="scientific">Amsacta moorei entomopoxvirus</name>
    <name type="common">AmEPV</name>
    <dbReference type="NCBI Taxonomy" id="28321"/>
    <lineage>
        <taxon>Viruses</taxon>
        <taxon>Varidnaviria</taxon>
        <taxon>Bamfordvirae</taxon>
        <taxon>Nucleocytoviricota</taxon>
        <taxon>Pokkesviricetes</taxon>
        <taxon>Chitovirales</taxon>
        <taxon>Poxviridae</taxon>
        <taxon>Entomopoxvirinae</taxon>
        <taxon>Betaentomopoxvirus</taxon>
    </lineage>
</organism>
<sequence length="76" mass="8646">MVNNTYTKIVVEIMQHVEEEQDMEEEVGMNGMTIENPTFMTIVPMQIVHLQIAVQTVVVVVNLNLIQMDVATQMLV</sequence>
<name>Q9EML4_AMEPV</name>
<accession>Q9EML4</accession>
<gene>
    <name evidence="1" type="primary">AMV191</name>
</gene>
<organismHost>
    <name type="scientific">Amsacta</name>
    <dbReference type="NCBI Taxonomy" id="340055"/>
</organismHost>
<dbReference type="RefSeq" id="NP_064973.1">
    <property type="nucleotide sequence ID" value="NC_002520.1"/>
</dbReference>
<proteinExistence type="predicted"/>
<dbReference type="EMBL" id="AF250284">
    <property type="protein sequence ID" value="AAG02897.1"/>
    <property type="molecule type" value="Genomic_DNA"/>
</dbReference>
<dbReference type="Proteomes" id="UP000000872">
    <property type="component" value="Segment"/>
</dbReference>
<evidence type="ECO:0000313" key="1">
    <source>
        <dbReference type="EMBL" id="AAG02897.1"/>
    </source>
</evidence>